<proteinExistence type="predicted"/>
<name>A0ABY5NSH0_9FLAO</name>
<dbReference type="EMBL" id="CP102382">
    <property type="protein sequence ID" value="UUV21501.1"/>
    <property type="molecule type" value="Genomic_DNA"/>
</dbReference>
<dbReference type="Pfam" id="PF13585">
    <property type="entry name" value="CHU_C"/>
    <property type="match status" value="1"/>
</dbReference>
<dbReference type="RefSeq" id="WP_257499426.1">
    <property type="nucleotide sequence ID" value="NZ_CP102382.1"/>
</dbReference>
<dbReference type="NCBIfam" id="TIGR04131">
    <property type="entry name" value="Bac_Flav_CTERM"/>
    <property type="match status" value="1"/>
</dbReference>
<keyword evidence="2" id="KW-1185">Reference proteome</keyword>
<sequence>MIKILQLFVLLFGFLTYSQNQSVSLFKQYTGQYDFFMMGNTMNSAPNGTNAPCTILTQSSAMLNLNTTQEVQAAFLYWSGSGDLSQADLDVKLNGTPIRAERTFTANGPTGLPFFSAFADVSSLVKATGNVLYTLSDLDLTAIIAPYCPTGSNYAGWSMVIVYEDPFLPNRVVSIYEGFELVDHTGSKVAITLNGLNVTNLNNAKVGFLAWEGDENLAVTEELRINNQIIGNPPLNPINNAFNCTNTFTGATNLWNMDIDYYQIGNYLAIGDTEITVEIQTGQDLVIINNILVALSSLFADATITIDDVTVSCDNREINVEYTVYNSNGTGKLVANVPINFYANNDLVGSTATKAIIPIGGSETGFMKLTIPETIPENFILTAKVDDDGTVNGTVVEVDETNNSANKIVQLIVSPVANKPTDMILCDYDEDGYIVFNLTPKLQEVTNSSNVAITLHESESDAQNGINQLTKIAYYELKTYKSNTIWVRVEDQSNGCSAFTSFRLTAQMKPFTELKDPLMICNYKDNPQQVNLAIASILLKRMFDYADLVQLQFYETKSDAENQVNEITNIQKYEPPRFPYIVWIKATGTNRLLCDHVISIQVNDCVVPKGISPNGDGLNDGFNLEIFNLIDLKIYNRYGNLVYEHGVGYIDQWKGQDRNNRELPSGTYFYLFKTSFDTYSGWVYLMKELP</sequence>
<organism evidence="1 2">
    <name type="scientific">Paenimyroides aestuarii</name>
    <dbReference type="NCBI Taxonomy" id="2968490"/>
    <lineage>
        <taxon>Bacteria</taxon>
        <taxon>Pseudomonadati</taxon>
        <taxon>Bacteroidota</taxon>
        <taxon>Flavobacteriia</taxon>
        <taxon>Flavobacteriales</taxon>
        <taxon>Flavobacteriaceae</taxon>
        <taxon>Paenimyroides</taxon>
    </lineage>
</organism>
<dbReference type="Proteomes" id="UP001317001">
    <property type="component" value="Chromosome"/>
</dbReference>
<dbReference type="InterPro" id="IPR013783">
    <property type="entry name" value="Ig-like_fold"/>
</dbReference>
<dbReference type="InterPro" id="IPR026341">
    <property type="entry name" value="T9SS_type_B"/>
</dbReference>
<dbReference type="Gene3D" id="2.60.40.10">
    <property type="entry name" value="Immunoglobulins"/>
    <property type="match status" value="1"/>
</dbReference>
<evidence type="ECO:0000313" key="1">
    <source>
        <dbReference type="EMBL" id="UUV21501.1"/>
    </source>
</evidence>
<accession>A0ABY5NSH0</accession>
<gene>
    <name evidence="1" type="ORF">NPX36_00130</name>
</gene>
<reference evidence="1 2" key="1">
    <citation type="submission" date="2022-08" db="EMBL/GenBank/DDBJ databases">
        <title>Myroides zhujiangensis sp. nov., a novel bacterium isolated from sediment in the Pearl River Estuary.</title>
        <authorList>
            <person name="Cui L."/>
        </authorList>
    </citation>
    <scope>NUCLEOTIDE SEQUENCE [LARGE SCALE GENOMIC DNA]</scope>
    <source>
        <strain evidence="1 2">SCSIO 72103</strain>
    </source>
</reference>
<protein>
    <submittedName>
        <fullName evidence="1">Gliding motility-associated C-terminal domain-containing protein</fullName>
    </submittedName>
</protein>
<evidence type="ECO:0000313" key="2">
    <source>
        <dbReference type="Proteomes" id="UP001317001"/>
    </source>
</evidence>